<dbReference type="RefSeq" id="WP_084422257.1">
    <property type="nucleotide sequence ID" value="NZ_LWSK01000002.1"/>
</dbReference>
<accession>A0A5B1CKX8</accession>
<evidence type="ECO:0008006" key="3">
    <source>
        <dbReference type="Google" id="ProtNLM"/>
    </source>
</evidence>
<dbReference type="InterPro" id="IPR036583">
    <property type="entry name" value="23S_rRNA_IVS_sf"/>
</dbReference>
<keyword evidence="2" id="KW-1185">Reference proteome</keyword>
<proteinExistence type="predicted"/>
<name>A0A5B1CKX8_9BACT</name>
<dbReference type="InterPro" id="IPR012657">
    <property type="entry name" value="23S_rRNA-intervening_sequence"/>
</dbReference>
<evidence type="ECO:0000313" key="2">
    <source>
        <dbReference type="Proteomes" id="UP000322699"/>
    </source>
</evidence>
<organism evidence="1 2">
    <name type="scientific">Rubripirellula obstinata</name>
    <dbReference type="NCBI Taxonomy" id="406547"/>
    <lineage>
        <taxon>Bacteria</taxon>
        <taxon>Pseudomonadati</taxon>
        <taxon>Planctomycetota</taxon>
        <taxon>Planctomycetia</taxon>
        <taxon>Pirellulales</taxon>
        <taxon>Pirellulaceae</taxon>
        <taxon>Rubripirellula</taxon>
    </lineage>
</organism>
<dbReference type="PANTHER" id="PTHR38471:SF2">
    <property type="entry name" value="FOUR HELIX BUNDLE PROTEIN"/>
    <property type="match status" value="1"/>
</dbReference>
<evidence type="ECO:0000313" key="1">
    <source>
        <dbReference type="EMBL" id="KAA1260535.1"/>
    </source>
</evidence>
<sequence length="130" mass="14305">MKKLTHESLTVYQRSIEFVAWSAALCESNDRIVGEIQSQFKRAFISIPLNIAEGSGKQSGNDQGRFYDIARGSALECGACLDVMVAMNLLSSQEIQPGKSFLIQIVAMLTSLAKSVAGQRTREEPNDYKT</sequence>
<gene>
    <name evidence="1" type="ORF">LF1_30750</name>
</gene>
<comment type="caution">
    <text evidence="1">The sequence shown here is derived from an EMBL/GenBank/DDBJ whole genome shotgun (WGS) entry which is preliminary data.</text>
</comment>
<dbReference type="Pfam" id="PF05635">
    <property type="entry name" value="23S_rRNA_IVP"/>
    <property type="match status" value="1"/>
</dbReference>
<dbReference type="OrthoDB" id="276165at2"/>
<reference evidence="1 2" key="1">
    <citation type="submission" date="2019-08" db="EMBL/GenBank/DDBJ databases">
        <title>Deep-cultivation of Planctomycetes and their phenomic and genomic characterization uncovers novel biology.</title>
        <authorList>
            <person name="Wiegand S."/>
            <person name="Jogler M."/>
            <person name="Boedeker C."/>
            <person name="Pinto D."/>
            <person name="Vollmers J."/>
            <person name="Rivas-Marin E."/>
            <person name="Kohn T."/>
            <person name="Peeters S.H."/>
            <person name="Heuer A."/>
            <person name="Rast P."/>
            <person name="Oberbeckmann S."/>
            <person name="Bunk B."/>
            <person name="Jeske O."/>
            <person name="Meyerdierks A."/>
            <person name="Storesund J.E."/>
            <person name="Kallscheuer N."/>
            <person name="Luecker S."/>
            <person name="Lage O.M."/>
            <person name="Pohl T."/>
            <person name="Merkel B.J."/>
            <person name="Hornburger P."/>
            <person name="Mueller R.-W."/>
            <person name="Bruemmer F."/>
            <person name="Labrenz M."/>
            <person name="Spormann A.M."/>
            <person name="Op Den Camp H."/>
            <person name="Overmann J."/>
            <person name="Amann R."/>
            <person name="Jetten M.S.M."/>
            <person name="Mascher T."/>
            <person name="Medema M.H."/>
            <person name="Devos D.P."/>
            <person name="Kaster A.-K."/>
            <person name="Ovreas L."/>
            <person name="Rohde M."/>
            <person name="Galperin M.Y."/>
            <person name="Jogler C."/>
        </authorList>
    </citation>
    <scope>NUCLEOTIDE SEQUENCE [LARGE SCALE GENOMIC DNA]</scope>
    <source>
        <strain evidence="1 2">LF1</strain>
    </source>
</reference>
<protein>
    <recommendedName>
        <fullName evidence="3">Four helix bundle protein</fullName>
    </recommendedName>
</protein>
<dbReference type="SUPFAM" id="SSF158446">
    <property type="entry name" value="IVS-encoded protein-like"/>
    <property type="match status" value="1"/>
</dbReference>
<dbReference type="Gene3D" id="1.20.1440.60">
    <property type="entry name" value="23S rRNA-intervening sequence"/>
    <property type="match status" value="1"/>
</dbReference>
<dbReference type="Proteomes" id="UP000322699">
    <property type="component" value="Unassembled WGS sequence"/>
</dbReference>
<dbReference type="NCBIfam" id="TIGR02436">
    <property type="entry name" value="four helix bundle protein"/>
    <property type="match status" value="1"/>
</dbReference>
<dbReference type="AlphaFoldDB" id="A0A5B1CKX8"/>
<dbReference type="EMBL" id="VRLW01000001">
    <property type="protein sequence ID" value="KAA1260535.1"/>
    <property type="molecule type" value="Genomic_DNA"/>
</dbReference>
<dbReference type="PANTHER" id="PTHR38471">
    <property type="entry name" value="FOUR HELIX BUNDLE PROTEIN"/>
    <property type="match status" value="1"/>
</dbReference>